<organism evidence="11 12">
    <name type="scientific">Roseibium marinum</name>
    <dbReference type="NCBI Taxonomy" id="281252"/>
    <lineage>
        <taxon>Bacteria</taxon>
        <taxon>Pseudomonadati</taxon>
        <taxon>Pseudomonadota</taxon>
        <taxon>Alphaproteobacteria</taxon>
        <taxon>Hyphomicrobiales</taxon>
        <taxon>Stappiaceae</taxon>
        <taxon>Roseibium</taxon>
    </lineage>
</organism>
<proteinExistence type="inferred from homology"/>
<evidence type="ECO:0000313" key="12">
    <source>
        <dbReference type="Proteomes" id="UP000236959"/>
    </source>
</evidence>
<comment type="caution">
    <text evidence="11">The sequence shown here is derived from an EMBL/GenBank/DDBJ whole genome shotgun (WGS) entry which is preliminary data.</text>
</comment>
<evidence type="ECO:0000256" key="7">
    <source>
        <dbReference type="ARBA" id="ARBA00023143"/>
    </source>
</evidence>
<keyword evidence="7" id="KW-0975">Bacterial flagellum</keyword>
<keyword evidence="12" id="KW-1185">Reference proteome</keyword>
<evidence type="ECO:0000256" key="9">
    <source>
        <dbReference type="SAM" id="MobiDB-lite"/>
    </source>
</evidence>
<feature type="region of interest" description="Disordered" evidence="9">
    <location>
        <begin position="241"/>
        <end position="552"/>
    </location>
</feature>
<feature type="compositionally biased region" description="Basic and acidic residues" evidence="9">
    <location>
        <begin position="514"/>
        <end position="523"/>
    </location>
</feature>
<dbReference type="PANTHER" id="PTHR38766:SF1">
    <property type="entry name" value="FLAGELLAR PROTEIN FLIO"/>
    <property type="match status" value="1"/>
</dbReference>
<dbReference type="Proteomes" id="UP000236959">
    <property type="component" value="Unassembled WGS sequence"/>
</dbReference>
<keyword evidence="4 10" id="KW-0812">Transmembrane</keyword>
<evidence type="ECO:0000256" key="6">
    <source>
        <dbReference type="ARBA" id="ARBA00023136"/>
    </source>
</evidence>
<accession>A0A2S3UKH2</accession>
<sequence>MYNWIQTTFNVSGSVTQAVAVILALAVVLLLFGLFIFILKRLTGTNAPQNRNRQPRIAVMDSAPIDTKRRLVLIRRDNIEHLILVGGPSDVVVEQNIVRNAPLTASRPGTYPGAGLAGPGQIKSPMAPGPDIPFRPDDRLPDAEPGTLAAQAAPVRPPVTVAYSDPDPEAGPAAVRETAASVPAAAEKTQASPVLPRPVQSKSAPVAAARPLTADTESEAATGSTRAADLLRAATQNGFNRTLARAPATPVPAQDIPAGGRKAPEVKTEPAVSGEDAAASADKPASELSSLPRSFASRERPAYAGHSITPPASGPAARAKTALMKPSDTVPQRIEPLVAPHGAGAGSPEPRISAETSRSEAKAEPEHRHDPVRPALAAAGAAMSAADLPETGPAAGNTESDANVDTGPQETAPSASGDLSDVITLAPDTPPGPGTEPAQVPSQADSPTPAQNPGSQDPVQRDIVLELDDLIAVDAPQPAARPAPDEHSSAMENAGPEELVNPAPPAEEPSSDVKPGDDRDKPAAKPPAGLSDKNPIEEEMAKILDELGGQPN</sequence>
<feature type="compositionally biased region" description="Basic and acidic residues" evidence="9">
    <location>
        <begin position="534"/>
        <end position="545"/>
    </location>
</feature>
<feature type="compositionally biased region" description="Low complexity" evidence="9">
    <location>
        <begin position="375"/>
        <end position="386"/>
    </location>
</feature>
<keyword evidence="11" id="KW-0969">Cilium</keyword>
<dbReference type="RefSeq" id="WP_103225199.1">
    <property type="nucleotide sequence ID" value="NZ_PPCN01000016.1"/>
</dbReference>
<evidence type="ECO:0000256" key="3">
    <source>
        <dbReference type="ARBA" id="ARBA00022475"/>
    </source>
</evidence>
<feature type="compositionally biased region" description="Polar residues" evidence="9">
    <location>
        <begin position="440"/>
        <end position="458"/>
    </location>
</feature>
<keyword evidence="6 10" id="KW-0472">Membrane</keyword>
<keyword evidence="3" id="KW-1003">Cell membrane</keyword>
<gene>
    <name evidence="11" type="ORF">CLV41_11658</name>
</gene>
<feature type="region of interest" description="Disordered" evidence="9">
    <location>
        <begin position="109"/>
        <end position="225"/>
    </location>
</feature>
<dbReference type="EMBL" id="PPCN01000016">
    <property type="protein sequence ID" value="POF28207.1"/>
    <property type="molecule type" value="Genomic_DNA"/>
</dbReference>
<dbReference type="PANTHER" id="PTHR38766">
    <property type="entry name" value="FLAGELLAR PROTEIN FLIO"/>
    <property type="match status" value="1"/>
</dbReference>
<dbReference type="InterPro" id="IPR022781">
    <property type="entry name" value="Flagellar_biosynth_FliO"/>
</dbReference>
<evidence type="ECO:0000256" key="5">
    <source>
        <dbReference type="ARBA" id="ARBA00022989"/>
    </source>
</evidence>
<feature type="transmembrane region" description="Helical" evidence="10">
    <location>
        <begin position="20"/>
        <end position="39"/>
    </location>
</feature>
<dbReference type="GO" id="GO:0044781">
    <property type="term" value="P:bacterial-type flagellum organization"/>
    <property type="evidence" value="ECO:0007669"/>
    <property type="project" value="InterPro"/>
</dbReference>
<dbReference type="GO" id="GO:0009425">
    <property type="term" value="C:bacterial-type flagellum basal body"/>
    <property type="evidence" value="ECO:0007669"/>
    <property type="project" value="UniProtKB-SubCell"/>
</dbReference>
<dbReference type="GO" id="GO:0005886">
    <property type="term" value="C:plasma membrane"/>
    <property type="evidence" value="ECO:0007669"/>
    <property type="project" value="UniProtKB-SubCell"/>
</dbReference>
<evidence type="ECO:0000313" key="11">
    <source>
        <dbReference type="EMBL" id="POF28207.1"/>
    </source>
</evidence>
<evidence type="ECO:0000256" key="2">
    <source>
        <dbReference type="ARBA" id="ARBA00004236"/>
    </source>
</evidence>
<protein>
    <submittedName>
        <fullName evidence="11">Flagellar biosynthesis protein FliO</fullName>
    </submittedName>
</protein>
<keyword evidence="11" id="KW-0282">Flagellum</keyword>
<dbReference type="Pfam" id="PF04347">
    <property type="entry name" value="FliO"/>
    <property type="match status" value="1"/>
</dbReference>
<feature type="compositionally biased region" description="Basic and acidic residues" evidence="9">
    <location>
        <begin position="357"/>
        <end position="372"/>
    </location>
</feature>
<dbReference type="OrthoDB" id="8456606at2"/>
<keyword evidence="5 10" id="KW-1133">Transmembrane helix</keyword>
<evidence type="ECO:0000256" key="4">
    <source>
        <dbReference type="ARBA" id="ARBA00022692"/>
    </source>
</evidence>
<dbReference type="InterPro" id="IPR052205">
    <property type="entry name" value="FliO/MopB"/>
</dbReference>
<dbReference type="AlphaFoldDB" id="A0A2S3UKH2"/>
<evidence type="ECO:0000256" key="10">
    <source>
        <dbReference type="SAM" id="Phobius"/>
    </source>
</evidence>
<comment type="similarity">
    <text evidence="8">Belongs to the FliO/MopB family.</text>
</comment>
<reference evidence="11 12" key="1">
    <citation type="submission" date="2018-01" db="EMBL/GenBank/DDBJ databases">
        <title>Genomic Encyclopedia of Archaeal and Bacterial Type Strains, Phase II (KMG-II): from individual species to whole genera.</title>
        <authorList>
            <person name="Goeker M."/>
        </authorList>
    </citation>
    <scope>NUCLEOTIDE SEQUENCE [LARGE SCALE GENOMIC DNA]</scope>
    <source>
        <strain evidence="11 12">DSM 17023</strain>
    </source>
</reference>
<name>A0A2S3UKH2_9HYPH</name>
<comment type="subcellular location">
    <subcellularLocation>
        <location evidence="1">Bacterial flagellum basal body</location>
    </subcellularLocation>
    <subcellularLocation>
        <location evidence="2">Cell membrane</location>
    </subcellularLocation>
</comment>
<feature type="compositionally biased region" description="Polar residues" evidence="9">
    <location>
        <begin position="397"/>
        <end position="414"/>
    </location>
</feature>
<keyword evidence="11" id="KW-0966">Cell projection</keyword>
<evidence type="ECO:0000256" key="8">
    <source>
        <dbReference type="ARBA" id="ARBA00037937"/>
    </source>
</evidence>
<evidence type="ECO:0000256" key="1">
    <source>
        <dbReference type="ARBA" id="ARBA00004117"/>
    </source>
</evidence>